<comment type="caution">
    <text evidence="1">The sequence shown here is derived from an EMBL/GenBank/DDBJ whole genome shotgun (WGS) entry which is preliminary data.</text>
</comment>
<dbReference type="Proteomes" id="UP000614601">
    <property type="component" value="Unassembled WGS sequence"/>
</dbReference>
<dbReference type="EMBL" id="CAJFDH010000005">
    <property type="protein sequence ID" value="CAD5223573.1"/>
    <property type="molecule type" value="Genomic_DNA"/>
</dbReference>
<name>A0A811L8U4_9BILA</name>
<dbReference type="Proteomes" id="UP000783686">
    <property type="component" value="Unassembled WGS sequence"/>
</dbReference>
<accession>A0A811L8U4</accession>
<organism evidence="1 2">
    <name type="scientific">Bursaphelenchus okinawaensis</name>
    <dbReference type="NCBI Taxonomy" id="465554"/>
    <lineage>
        <taxon>Eukaryota</taxon>
        <taxon>Metazoa</taxon>
        <taxon>Ecdysozoa</taxon>
        <taxon>Nematoda</taxon>
        <taxon>Chromadorea</taxon>
        <taxon>Rhabditida</taxon>
        <taxon>Tylenchina</taxon>
        <taxon>Tylenchomorpha</taxon>
        <taxon>Aphelenchoidea</taxon>
        <taxon>Aphelenchoididae</taxon>
        <taxon>Bursaphelenchus</taxon>
    </lineage>
</organism>
<evidence type="ECO:0000313" key="2">
    <source>
        <dbReference type="Proteomes" id="UP000614601"/>
    </source>
</evidence>
<gene>
    <name evidence="1" type="ORF">BOKJ2_LOCUS10343</name>
</gene>
<reference evidence="1" key="1">
    <citation type="submission" date="2020-09" db="EMBL/GenBank/DDBJ databases">
        <authorList>
            <person name="Kikuchi T."/>
        </authorList>
    </citation>
    <scope>NUCLEOTIDE SEQUENCE</scope>
    <source>
        <strain evidence="1">SH1</strain>
    </source>
</reference>
<dbReference type="AlphaFoldDB" id="A0A811L8U4"/>
<dbReference type="EMBL" id="CAJFCW020000005">
    <property type="protein sequence ID" value="CAG9118234.1"/>
    <property type="molecule type" value="Genomic_DNA"/>
</dbReference>
<evidence type="ECO:0008006" key="3">
    <source>
        <dbReference type="Google" id="ProtNLM"/>
    </source>
</evidence>
<sequence length="140" mass="16488">MTFPVYVSEAEAKRLKKVQAEAVRRQRTTAEIGKMKELLYELKPELKLMGKKMDQVEVLNRFLELYDELDHQLLMAERRKTELEILMSNNIEEEEVMRTPLSRKRKVDQFELSEHAAFSTTTYRAKKQKMSGFSIDSLLS</sequence>
<evidence type="ECO:0000313" key="1">
    <source>
        <dbReference type="EMBL" id="CAD5223573.1"/>
    </source>
</evidence>
<keyword evidence="2" id="KW-1185">Reference proteome</keyword>
<proteinExistence type="predicted"/>
<protein>
    <recommendedName>
        <fullName evidence="3">BHLH domain-containing protein</fullName>
    </recommendedName>
</protein>